<sequence length="203" mass="21571">MILQINSSARAAADSFSTRLADELVAGLRQAQPEASLQVLELGRQAPAALDEAALQALFTPAEQRSPAQAERVAQDMAYIEQLRAADTLVLAVPMINFGVPAALKNWIDAVAKAGVTFRYSAKGPEGLLKGKRVYAVLARGGIHRDQPQDSMVPYLRTVLGFLGMTDLHFVYAEGLNMGPEAQAAGLAAARAEIEALTQTIAA</sequence>
<comment type="function">
    <text evidence="6">Also exhibits azoreductase activity. Catalyzes the reductive cleavage of the azo bond in aromatic azo compounds to the corresponding amines.</text>
</comment>
<dbReference type="AlphaFoldDB" id="A0A840S566"/>
<evidence type="ECO:0000256" key="6">
    <source>
        <dbReference type="HAMAP-Rule" id="MF_01216"/>
    </source>
</evidence>
<comment type="function">
    <text evidence="6">Quinone reductase that provides resistance to thiol-specific stress caused by electrophilic quinones.</text>
</comment>
<dbReference type="Proteomes" id="UP000554837">
    <property type="component" value="Unassembled WGS sequence"/>
</dbReference>
<comment type="similarity">
    <text evidence="6">Belongs to the azoreductase type 1 family.</text>
</comment>
<dbReference type="Pfam" id="PF02525">
    <property type="entry name" value="Flavodoxin_2"/>
    <property type="match status" value="1"/>
</dbReference>
<dbReference type="PANTHER" id="PTHR43741:SF2">
    <property type="entry name" value="FMN-DEPENDENT NADH:QUINONE OXIDOREDUCTASE"/>
    <property type="match status" value="1"/>
</dbReference>
<keyword evidence="3 6" id="KW-0560">Oxidoreductase</keyword>
<gene>
    <name evidence="6" type="primary">azoR</name>
    <name evidence="8" type="ORF">HNQ51_000922</name>
</gene>
<dbReference type="EC" id="1.6.5.-" evidence="6"/>
<organism evidence="8 9">
    <name type="scientific">Inhella inkyongensis</name>
    <dbReference type="NCBI Taxonomy" id="392593"/>
    <lineage>
        <taxon>Bacteria</taxon>
        <taxon>Pseudomonadati</taxon>
        <taxon>Pseudomonadota</taxon>
        <taxon>Betaproteobacteria</taxon>
        <taxon>Burkholderiales</taxon>
        <taxon>Sphaerotilaceae</taxon>
        <taxon>Inhella</taxon>
    </lineage>
</organism>
<dbReference type="PANTHER" id="PTHR43741">
    <property type="entry name" value="FMN-DEPENDENT NADH-AZOREDUCTASE 1"/>
    <property type="match status" value="1"/>
</dbReference>
<dbReference type="InterPro" id="IPR023048">
    <property type="entry name" value="NADH:quinone_OxRdtase_FMN_depd"/>
</dbReference>
<feature type="binding site" evidence="6">
    <location>
        <begin position="15"/>
        <end position="17"/>
    </location>
    <ligand>
        <name>FMN</name>
        <dbReference type="ChEBI" id="CHEBI:58210"/>
    </ligand>
</feature>
<dbReference type="EC" id="1.7.1.17" evidence="6"/>
<evidence type="ECO:0000256" key="5">
    <source>
        <dbReference type="ARBA" id="ARBA00048542"/>
    </source>
</evidence>
<dbReference type="SUPFAM" id="SSF52218">
    <property type="entry name" value="Flavoproteins"/>
    <property type="match status" value="1"/>
</dbReference>
<proteinExistence type="inferred from homology"/>
<evidence type="ECO:0000313" key="9">
    <source>
        <dbReference type="Proteomes" id="UP000554837"/>
    </source>
</evidence>
<evidence type="ECO:0000256" key="1">
    <source>
        <dbReference type="ARBA" id="ARBA00022630"/>
    </source>
</evidence>
<feature type="domain" description="Flavodoxin-like fold" evidence="7">
    <location>
        <begin position="2"/>
        <end position="196"/>
    </location>
</feature>
<keyword evidence="4 6" id="KW-0520">NAD</keyword>
<dbReference type="InterPro" id="IPR029039">
    <property type="entry name" value="Flavoprotein-like_sf"/>
</dbReference>
<accession>A0A840S566</accession>
<dbReference type="RefSeq" id="WP_138857330.1">
    <property type="nucleotide sequence ID" value="NZ_CP040709.1"/>
</dbReference>
<dbReference type="GO" id="GO:0010181">
    <property type="term" value="F:FMN binding"/>
    <property type="evidence" value="ECO:0007669"/>
    <property type="project" value="UniProtKB-UniRule"/>
</dbReference>
<dbReference type="InterPro" id="IPR050104">
    <property type="entry name" value="FMN-dep_NADH:Q_OxRdtase_AzoR1"/>
</dbReference>
<comment type="caution">
    <text evidence="8">The sequence shown here is derived from an EMBL/GenBank/DDBJ whole genome shotgun (WGS) entry which is preliminary data.</text>
</comment>
<dbReference type="OrthoDB" id="9787136at2"/>
<evidence type="ECO:0000256" key="2">
    <source>
        <dbReference type="ARBA" id="ARBA00022643"/>
    </source>
</evidence>
<protein>
    <recommendedName>
        <fullName evidence="6">FMN dependent NADH:quinone oxidoreductase</fullName>
        <ecNumber evidence="6">1.6.5.-</ecNumber>
    </recommendedName>
    <alternativeName>
        <fullName evidence="6">Azo-dye reductase</fullName>
    </alternativeName>
    <alternativeName>
        <fullName evidence="6">FMN-dependent NADH-azo compound oxidoreductase</fullName>
    </alternativeName>
    <alternativeName>
        <fullName evidence="6">FMN-dependent NADH-azoreductase</fullName>
        <ecNumber evidence="6">1.7.1.17</ecNumber>
    </alternativeName>
</protein>
<dbReference type="HAMAP" id="MF_01216">
    <property type="entry name" value="Azoreductase_type1"/>
    <property type="match status" value="1"/>
</dbReference>
<keyword evidence="9" id="KW-1185">Reference proteome</keyword>
<keyword evidence="1 6" id="KW-0285">Flavoprotein</keyword>
<comment type="catalytic activity">
    <reaction evidence="6">
        <text>2 a quinone + NADH + H(+) = 2 a 1,4-benzosemiquinone + NAD(+)</text>
        <dbReference type="Rhea" id="RHEA:65952"/>
        <dbReference type="ChEBI" id="CHEBI:15378"/>
        <dbReference type="ChEBI" id="CHEBI:57540"/>
        <dbReference type="ChEBI" id="CHEBI:57945"/>
        <dbReference type="ChEBI" id="CHEBI:132124"/>
        <dbReference type="ChEBI" id="CHEBI:134225"/>
    </reaction>
</comment>
<evidence type="ECO:0000259" key="7">
    <source>
        <dbReference type="Pfam" id="PF02525"/>
    </source>
</evidence>
<dbReference type="GO" id="GO:0016652">
    <property type="term" value="F:oxidoreductase activity, acting on NAD(P)H as acceptor"/>
    <property type="evidence" value="ECO:0007669"/>
    <property type="project" value="UniProtKB-UniRule"/>
</dbReference>
<reference evidence="8 9" key="1">
    <citation type="submission" date="2020-08" db="EMBL/GenBank/DDBJ databases">
        <title>Genomic Encyclopedia of Type Strains, Phase IV (KMG-IV): sequencing the most valuable type-strain genomes for metagenomic binning, comparative biology and taxonomic classification.</title>
        <authorList>
            <person name="Goeker M."/>
        </authorList>
    </citation>
    <scope>NUCLEOTIDE SEQUENCE [LARGE SCALE GENOMIC DNA]</scope>
    <source>
        <strain evidence="8 9">DSM 23958</strain>
    </source>
</reference>
<comment type="catalytic activity">
    <reaction evidence="5">
        <text>N,N-dimethyl-1,4-phenylenediamine + anthranilate + 2 NAD(+) = 2-(4-dimethylaminophenyl)diazenylbenzoate + 2 NADH + 2 H(+)</text>
        <dbReference type="Rhea" id="RHEA:55872"/>
        <dbReference type="ChEBI" id="CHEBI:15378"/>
        <dbReference type="ChEBI" id="CHEBI:15783"/>
        <dbReference type="ChEBI" id="CHEBI:16567"/>
        <dbReference type="ChEBI" id="CHEBI:57540"/>
        <dbReference type="ChEBI" id="CHEBI:57945"/>
        <dbReference type="ChEBI" id="CHEBI:71579"/>
        <dbReference type="EC" id="1.7.1.17"/>
    </reaction>
    <physiologicalReaction direction="right-to-left" evidence="5">
        <dbReference type="Rhea" id="RHEA:55874"/>
    </physiologicalReaction>
</comment>
<dbReference type="InterPro" id="IPR003680">
    <property type="entry name" value="Flavodoxin_fold"/>
</dbReference>
<evidence type="ECO:0000313" key="8">
    <source>
        <dbReference type="EMBL" id="MBB5203629.1"/>
    </source>
</evidence>
<comment type="caution">
    <text evidence="6">Lacks conserved residue(s) required for the propagation of feature annotation.</text>
</comment>
<keyword evidence="2 6" id="KW-0288">FMN</keyword>
<dbReference type="GO" id="GO:0016655">
    <property type="term" value="F:oxidoreductase activity, acting on NAD(P)H, quinone or similar compound as acceptor"/>
    <property type="evidence" value="ECO:0007669"/>
    <property type="project" value="InterPro"/>
</dbReference>
<dbReference type="GO" id="GO:0009055">
    <property type="term" value="F:electron transfer activity"/>
    <property type="evidence" value="ECO:0007669"/>
    <property type="project" value="UniProtKB-UniRule"/>
</dbReference>
<name>A0A840S566_9BURK</name>
<comment type="cofactor">
    <cofactor evidence="6">
        <name>FMN</name>
        <dbReference type="ChEBI" id="CHEBI:58210"/>
    </cofactor>
    <text evidence="6">Binds 1 FMN per subunit.</text>
</comment>
<comment type="subunit">
    <text evidence="6">Homodimer.</text>
</comment>
<evidence type="ECO:0000256" key="4">
    <source>
        <dbReference type="ARBA" id="ARBA00023027"/>
    </source>
</evidence>
<dbReference type="Gene3D" id="3.40.50.360">
    <property type="match status" value="1"/>
</dbReference>
<evidence type="ECO:0000256" key="3">
    <source>
        <dbReference type="ARBA" id="ARBA00023002"/>
    </source>
</evidence>
<dbReference type="EMBL" id="JACHHO010000001">
    <property type="protein sequence ID" value="MBB5203629.1"/>
    <property type="molecule type" value="Genomic_DNA"/>
</dbReference>